<feature type="signal peptide" evidence="2">
    <location>
        <begin position="1"/>
        <end position="23"/>
    </location>
</feature>
<dbReference type="AlphaFoldDB" id="A0A9D4RDI3"/>
<keyword evidence="2" id="KW-0732">Signal</keyword>
<comment type="caution">
    <text evidence="3">The sequence shown here is derived from an EMBL/GenBank/DDBJ whole genome shotgun (WGS) entry which is preliminary data.</text>
</comment>
<reference evidence="3" key="1">
    <citation type="journal article" date="2019" name="bioRxiv">
        <title>The Genome of the Zebra Mussel, Dreissena polymorpha: A Resource for Invasive Species Research.</title>
        <authorList>
            <person name="McCartney M.A."/>
            <person name="Auch B."/>
            <person name="Kono T."/>
            <person name="Mallez S."/>
            <person name="Zhang Y."/>
            <person name="Obille A."/>
            <person name="Becker A."/>
            <person name="Abrahante J.E."/>
            <person name="Garbe J."/>
            <person name="Badalamenti J.P."/>
            <person name="Herman A."/>
            <person name="Mangelson H."/>
            <person name="Liachko I."/>
            <person name="Sullivan S."/>
            <person name="Sone E.D."/>
            <person name="Koren S."/>
            <person name="Silverstein K.A.T."/>
            <person name="Beckman K.B."/>
            <person name="Gohl D.M."/>
        </authorList>
    </citation>
    <scope>NUCLEOTIDE SEQUENCE</scope>
    <source>
        <strain evidence="3">Duluth1</strain>
        <tissue evidence="3">Whole animal</tissue>
    </source>
</reference>
<sequence length="92" mass="10482">MDRVALLWITIAILMSVVSVSKGSVWKCCGRCRWLGQECIRFGKQSCRCRGRMAIMADSGYQVHGNEHTRFQDGHQNNELSTHDSVLLKEKL</sequence>
<dbReference type="Proteomes" id="UP000828390">
    <property type="component" value="Unassembled WGS sequence"/>
</dbReference>
<feature type="region of interest" description="Disordered" evidence="1">
    <location>
        <begin position="70"/>
        <end position="92"/>
    </location>
</feature>
<feature type="compositionally biased region" description="Polar residues" evidence="1">
    <location>
        <begin position="74"/>
        <end position="84"/>
    </location>
</feature>
<organism evidence="3 4">
    <name type="scientific">Dreissena polymorpha</name>
    <name type="common">Zebra mussel</name>
    <name type="synonym">Mytilus polymorpha</name>
    <dbReference type="NCBI Taxonomy" id="45954"/>
    <lineage>
        <taxon>Eukaryota</taxon>
        <taxon>Metazoa</taxon>
        <taxon>Spiralia</taxon>
        <taxon>Lophotrochozoa</taxon>
        <taxon>Mollusca</taxon>
        <taxon>Bivalvia</taxon>
        <taxon>Autobranchia</taxon>
        <taxon>Heteroconchia</taxon>
        <taxon>Euheterodonta</taxon>
        <taxon>Imparidentia</taxon>
        <taxon>Neoheterodontei</taxon>
        <taxon>Myida</taxon>
        <taxon>Dreissenoidea</taxon>
        <taxon>Dreissenidae</taxon>
        <taxon>Dreissena</taxon>
    </lineage>
</organism>
<protein>
    <submittedName>
        <fullName evidence="3">Uncharacterized protein</fullName>
    </submittedName>
</protein>
<evidence type="ECO:0000313" key="4">
    <source>
        <dbReference type="Proteomes" id="UP000828390"/>
    </source>
</evidence>
<evidence type="ECO:0000256" key="1">
    <source>
        <dbReference type="SAM" id="MobiDB-lite"/>
    </source>
</evidence>
<keyword evidence="4" id="KW-1185">Reference proteome</keyword>
<dbReference type="EMBL" id="JAIWYP010000002">
    <property type="protein sequence ID" value="KAH3864299.1"/>
    <property type="molecule type" value="Genomic_DNA"/>
</dbReference>
<reference evidence="3" key="2">
    <citation type="submission" date="2020-11" db="EMBL/GenBank/DDBJ databases">
        <authorList>
            <person name="McCartney M.A."/>
            <person name="Auch B."/>
            <person name="Kono T."/>
            <person name="Mallez S."/>
            <person name="Becker A."/>
            <person name="Gohl D.M."/>
            <person name="Silverstein K.A.T."/>
            <person name="Koren S."/>
            <person name="Bechman K.B."/>
            <person name="Herman A."/>
            <person name="Abrahante J.E."/>
            <person name="Garbe J."/>
        </authorList>
    </citation>
    <scope>NUCLEOTIDE SEQUENCE</scope>
    <source>
        <strain evidence="3">Duluth1</strain>
        <tissue evidence="3">Whole animal</tissue>
    </source>
</reference>
<evidence type="ECO:0000256" key="2">
    <source>
        <dbReference type="SAM" id="SignalP"/>
    </source>
</evidence>
<proteinExistence type="predicted"/>
<gene>
    <name evidence="3" type="ORF">DPMN_027315</name>
</gene>
<accession>A0A9D4RDI3</accession>
<feature type="chain" id="PRO_5039501139" evidence="2">
    <location>
        <begin position="24"/>
        <end position="92"/>
    </location>
</feature>
<evidence type="ECO:0000313" key="3">
    <source>
        <dbReference type="EMBL" id="KAH3864299.1"/>
    </source>
</evidence>
<name>A0A9D4RDI3_DREPO</name>